<dbReference type="Gene3D" id="1.25.40.20">
    <property type="entry name" value="Ankyrin repeat-containing domain"/>
    <property type="match status" value="1"/>
</dbReference>
<dbReference type="Pfam" id="PF12796">
    <property type="entry name" value="Ank_2"/>
    <property type="match status" value="1"/>
</dbReference>
<accession>A0ABR2H699</accession>
<dbReference type="SMART" id="SM00248">
    <property type="entry name" value="ANK"/>
    <property type="match status" value="2"/>
</dbReference>
<dbReference type="Proteomes" id="UP001470230">
    <property type="component" value="Unassembled WGS sequence"/>
</dbReference>
<comment type="caution">
    <text evidence="1">The sequence shown here is derived from an EMBL/GenBank/DDBJ whole genome shotgun (WGS) entry which is preliminary data.</text>
</comment>
<dbReference type="EMBL" id="JAPFFF010000041">
    <property type="protein sequence ID" value="KAK8841353.1"/>
    <property type="molecule type" value="Genomic_DNA"/>
</dbReference>
<dbReference type="SUPFAM" id="SSF48403">
    <property type="entry name" value="Ankyrin repeat"/>
    <property type="match status" value="1"/>
</dbReference>
<protein>
    <recommendedName>
        <fullName evidence="3">DUF3447 domain-containing protein</fullName>
    </recommendedName>
</protein>
<evidence type="ECO:0000313" key="2">
    <source>
        <dbReference type="Proteomes" id="UP001470230"/>
    </source>
</evidence>
<dbReference type="PANTHER" id="PTHR24159">
    <property type="match status" value="1"/>
</dbReference>
<dbReference type="PANTHER" id="PTHR24159:SF5">
    <property type="entry name" value="ANK_REP_REGION DOMAIN-CONTAINING PROTEIN"/>
    <property type="match status" value="1"/>
</dbReference>
<gene>
    <name evidence="1" type="ORF">M9Y10_026967</name>
</gene>
<dbReference type="InterPro" id="IPR002110">
    <property type="entry name" value="Ankyrin_rpt"/>
</dbReference>
<name>A0ABR2H699_9EUKA</name>
<sequence>MKGQQIQSYLTNMKNIQENILLYLEETDNIDIAFTDLVNRIQQTNYHLNKDEFASILSLLIKISKNYHRSTDFFSKLDRIFKYFETIIKGTFSNSELYRIVRKNKRVLLFLIKEGILTVDDNIAKQILYESENFAKFFYPEIKDFIHNEEILSELRKDIDDDHDFEQKRNEGENDNYICNLIRNDLVEDFVSHHTRSNFSLNNSISPSIFETNSFILNQIKKGKNPTLIEYAAFYGSISIFNYLRINEVELKPSIWNYAVHSKNAALIHLIEEQKVEPESKYVKCLLNSIKYFNNDLTEYFLNNQLKGIIPTEIIYQLGTDKYKQIQVIDRDSCLFKYQNFNYMDNLNIDDQLTLWLSCKYNYLYIAKYMLNHQGLNVDVNAYSFDELWNNNFFLTLEKYTPLCIAAKKGNLEIIQILASVKEIKINKQVVFNNECYFIHEISIFFFFFI</sequence>
<evidence type="ECO:0008006" key="3">
    <source>
        <dbReference type="Google" id="ProtNLM"/>
    </source>
</evidence>
<dbReference type="InterPro" id="IPR036770">
    <property type="entry name" value="Ankyrin_rpt-contain_sf"/>
</dbReference>
<proteinExistence type="predicted"/>
<organism evidence="1 2">
    <name type="scientific">Tritrichomonas musculus</name>
    <dbReference type="NCBI Taxonomy" id="1915356"/>
    <lineage>
        <taxon>Eukaryota</taxon>
        <taxon>Metamonada</taxon>
        <taxon>Parabasalia</taxon>
        <taxon>Tritrichomonadida</taxon>
        <taxon>Tritrichomonadidae</taxon>
        <taxon>Tritrichomonas</taxon>
    </lineage>
</organism>
<reference evidence="1 2" key="1">
    <citation type="submission" date="2024-04" db="EMBL/GenBank/DDBJ databases">
        <title>Tritrichomonas musculus Genome.</title>
        <authorList>
            <person name="Alves-Ferreira E."/>
            <person name="Grigg M."/>
            <person name="Lorenzi H."/>
            <person name="Galac M."/>
        </authorList>
    </citation>
    <scope>NUCLEOTIDE SEQUENCE [LARGE SCALE GENOMIC DNA]</scope>
    <source>
        <strain evidence="1 2">EAF2021</strain>
    </source>
</reference>
<evidence type="ECO:0000313" key="1">
    <source>
        <dbReference type="EMBL" id="KAK8841353.1"/>
    </source>
</evidence>
<keyword evidence="2" id="KW-1185">Reference proteome</keyword>